<evidence type="ECO:0000256" key="2">
    <source>
        <dbReference type="SAM" id="MobiDB-lite"/>
    </source>
</evidence>
<comment type="caution">
    <text evidence="3">The sequence shown here is derived from an EMBL/GenBank/DDBJ whole genome shotgun (WGS) entry which is preliminary data.</text>
</comment>
<accession>A0A830BCP1</accession>
<gene>
    <name evidence="3" type="ORF">PHJA_000397400</name>
</gene>
<feature type="region of interest" description="Disordered" evidence="2">
    <location>
        <begin position="158"/>
        <end position="191"/>
    </location>
</feature>
<keyword evidence="4" id="KW-1185">Reference proteome</keyword>
<keyword evidence="1" id="KW-0175">Coiled coil</keyword>
<dbReference type="EMBL" id="BMAC01000046">
    <property type="protein sequence ID" value="GFP82544.1"/>
    <property type="molecule type" value="Genomic_DNA"/>
</dbReference>
<organism evidence="3 4">
    <name type="scientific">Phtheirospermum japonicum</name>
    <dbReference type="NCBI Taxonomy" id="374723"/>
    <lineage>
        <taxon>Eukaryota</taxon>
        <taxon>Viridiplantae</taxon>
        <taxon>Streptophyta</taxon>
        <taxon>Embryophyta</taxon>
        <taxon>Tracheophyta</taxon>
        <taxon>Spermatophyta</taxon>
        <taxon>Magnoliopsida</taxon>
        <taxon>eudicotyledons</taxon>
        <taxon>Gunneridae</taxon>
        <taxon>Pentapetalae</taxon>
        <taxon>asterids</taxon>
        <taxon>lamiids</taxon>
        <taxon>Lamiales</taxon>
        <taxon>Orobanchaceae</taxon>
        <taxon>Orobanchaceae incertae sedis</taxon>
        <taxon>Phtheirospermum</taxon>
    </lineage>
</organism>
<evidence type="ECO:0000313" key="3">
    <source>
        <dbReference type="EMBL" id="GFP82544.1"/>
    </source>
</evidence>
<sequence length="209" mass="22324">MERENDLKIEIGNLTRDRDSAKEEVRLLERNGDLVELESSGNGDAAEIVAVNATSPGDCKSSISSGSKNFGLSKKGSACGTHTLIPGAGRFSKIARSSSAAAAGDIIEIIDSDNETNPDRAADVSNVGVNEMNFVRSPSCSKRNGIDVDNVLLIHEARPASDSQTPLEEFDGLNDDEVSTDSDDSCTDSRMDDLIASFRSKAAENRSRR</sequence>
<evidence type="ECO:0000313" key="4">
    <source>
        <dbReference type="Proteomes" id="UP000653305"/>
    </source>
</evidence>
<dbReference type="Proteomes" id="UP000653305">
    <property type="component" value="Unassembled WGS sequence"/>
</dbReference>
<reference evidence="3" key="1">
    <citation type="submission" date="2020-07" db="EMBL/GenBank/DDBJ databases">
        <title>Ethylene signaling mediates host invasion by parasitic plants.</title>
        <authorList>
            <person name="Yoshida S."/>
        </authorList>
    </citation>
    <scope>NUCLEOTIDE SEQUENCE</scope>
    <source>
        <strain evidence="3">Okayama</strain>
    </source>
</reference>
<name>A0A830BCP1_9LAMI</name>
<protein>
    <submittedName>
        <fullName evidence="3">Uncharacterized protein</fullName>
    </submittedName>
</protein>
<dbReference type="AlphaFoldDB" id="A0A830BCP1"/>
<feature type="compositionally biased region" description="Acidic residues" evidence="2">
    <location>
        <begin position="168"/>
        <end position="186"/>
    </location>
</feature>
<evidence type="ECO:0000256" key="1">
    <source>
        <dbReference type="SAM" id="Coils"/>
    </source>
</evidence>
<proteinExistence type="predicted"/>
<feature type="coiled-coil region" evidence="1">
    <location>
        <begin position="4"/>
        <end position="38"/>
    </location>
</feature>